<dbReference type="AlphaFoldDB" id="A0A2X2J1P2"/>
<gene>
    <name evidence="1" type="ORF">NCTC11343_03202</name>
</gene>
<evidence type="ECO:0000313" key="1">
    <source>
        <dbReference type="EMBL" id="SPZ87938.1"/>
    </source>
</evidence>
<dbReference type="EMBL" id="UAUU01000009">
    <property type="protein sequence ID" value="SPZ87938.1"/>
    <property type="molecule type" value="Genomic_DNA"/>
</dbReference>
<reference evidence="1 2" key="1">
    <citation type="submission" date="2018-06" db="EMBL/GenBank/DDBJ databases">
        <authorList>
            <consortium name="Pathogen Informatics"/>
            <person name="Doyle S."/>
        </authorList>
    </citation>
    <scope>NUCLEOTIDE SEQUENCE [LARGE SCALE GENOMIC DNA]</scope>
    <source>
        <strain evidence="1 2">NCTC11343</strain>
    </source>
</reference>
<dbReference type="GeneID" id="97183086"/>
<accession>A0A2X2J1P2</accession>
<evidence type="ECO:0000313" key="2">
    <source>
        <dbReference type="Proteomes" id="UP000251241"/>
    </source>
</evidence>
<name>A0A2X2J1P2_SPHMU</name>
<evidence type="ECO:0008006" key="3">
    <source>
        <dbReference type="Google" id="ProtNLM"/>
    </source>
</evidence>
<organism evidence="1 2">
    <name type="scientific">Sphingobacterium multivorum</name>
    <dbReference type="NCBI Taxonomy" id="28454"/>
    <lineage>
        <taxon>Bacteria</taxon>
        <taxon>Pseudomonadati</taxon>
        <taxon>Bacteroidota</taxon>
        <taxon>Sphingobacteriia</taxon>
        <taxon>Sphingobacteriales</taxon>
        <taxon>Sphingobacteriaceae</taxon>
        <taxon>Sphingobacterium</taxon>
    </lineage>
</organism>
<dbReference type="RefSeq" id="WP_112375129.1">
    <property type="nucleotide sequence ID" value="NZ_CP069793.1"/>
</dbReference>
<proteinExistence type="predicted"/>
<dbReference type="Proteomes" id="UP000251241">
    <property type="component" value="Unassembled WGS sequence"/>
</dbReference>
<protein>
    <recommendedName>
        <fullName evidence="3">GAF domain-containing protein</fullName>
    </recommendedName>
</protein>
<dbReference type="SUPFAM" id="SSF55781">
    <property type="entry name" value="GAF domain-like"/>
    <property type="match status" value="1"/>
</dbReference>
<sequence>MEIKKVQLTTAKNANTYTNGRLDFEPFFKYLESFIENGTSSDEMIPLFALERIKEIEHLNGKLCKQNLNAYKDILQLIYSLSVSLIDTAPKRYWALTTALAEEAFYGTEAFFDLSSHQLVEQEMQGKMRAGSLLTNQEKLFYTLIFDRLYGFSPNENSSIVYHHLDDQGEIIDYYDLDIDFKFVEIKAKKTLPALDIGRLSENPSDSIFDWNTVINTVKLEDFELSGFSMVTFRKTSTEHTLRRIQSILLDLPTYNYHLFLADLEKIIKPLLKGPDTVFSLFPLFQLNGVPFFDYSITNKSILFAEAYTANKTFKIDPEIAGYLKHPHVIFYTSNATNGIRNTTSVFDERISLSGVTTYLCIPLIHNHSLSGILEIYNREQDQLDNETMQALGSLVPLLSQLAQDITLEFKKRIDDIIINRFTTIQSSVQWKFNHIAAQYIQELENDSQDAHIKAVVFEEVYPLYGAVDVKDSTIIRNASILKDFSFKVKQLAMLIDELSLDGKHKLIMTFSARVDQITESLDHISFDESMVKIIEFFRKDVQPFLEEARKQFPSKIAVIEHYAKHFFTNRDTGEFYRNEFETSLRQINQLISRELDHFNSFIQGNYPSYFQKFRTDGIEYDIYIGESITPQQSFSYEFINVFRRQQIVSMARIALKAYHAKDTLPLALETTQLIFINPHSIDISFREDERRFDVEGSLNIRYEIIKKRIDKIRIKRTKERLTQVNKIAIVYLSDEILEDLMLSIQAIYDMGIIEHTIEHLKLEDVQGIAGLKAIRLSVNLNYQDFS</sequence>